<gene>
    <name evidence="3" type="ORF">LZC95_22830</name>
</gene>
<dbReference type="Proteomes" id="UP001379533">
    <property type="component" value="Chromosome"/>
</dbReference>
<organism evidence="3 4">
    <name type="scientific">Pendulispora brunnea</name>
    <dbReference type="NCBI Taxonomy" id="2905690"/>
    <lineage>
        <taxon>Bacteria</taxon>
        <taxon>Pseudomonadati</taxon>
        <taxon>Myxococcota</taxon>
        <taxon>Myxococcia</taxon>
        <taxon>Myxococcales</taxon>
        <taxon>Sorangiineae</taxon>
        <taxon>Pendulisporaceae</taxon>
        <taxon>Pendulispora</taxon>
    </lineage>
</organism>
<dbReference type="Pfam" id="PF02405">
    <property type="entry name" value="MlaE"/>
    <property type="match status" value="1"/>
</dbReference>
<keyword evidence="2" id="KW-1133">Transmembrane helix</keyword>
<dbReference type="PANTHER" id="PTHR30188:SF4">
    <property type="entry name" value="PROTEIN TRIGALACTOSYLDIACYLGLYCEROL 1, CHLOROPLASTIC"/>
    <property type="match status" value="1"/>
</dbReference>
<feature type="compositionally biased region" description="Basic and acidic residues" evidence="1">
    <location>
        <begin position="1"/>
        <end position="16"/>
    </location>
</feature>
<evidence type="ECO:0000313" key="3">
    <source>
        <dbReference type="EMBL" id="WXA99638.1"/>
    </source>
</evidence>
<proteinExistence type="predicted"/>
<feature type="region of interest" description="Disordered" evidence="1">
    <location>
        <begin position="1"/>
        <end position="24"/>
    </location>
</feature>
<feature type="transmembrane region" description="Helical" evidence="2">
    <location>
        <begin position="169"/>
        <end position="199"/>
    </location>
</feature>
<protein>
    <submittedName>
        <fullName evidence="3">ABC transporter permease</fullName>
    </submittedName>
</protein>
<evidence type="ECO:0000256" key="2">
    <source>
        <dbReference type="SAM" id="Phobius"/>
    </source>
</evidence>
<evidence type="ECO:0000313" key="4">
    <source>
        <dbReference type="Proteomes" id="UP001379533"/>
    </source>
</evidence>
<dbReference type="PANTHER" id="PTHR30188">
    <property type="entry name" value="ABC TRANSPORTER PERMEASE PROTEIN-RELATED"/>
    <property type="match status" value="1"/>
</dbReference>
<dbReference type="EMBL" id="CP089982">
    <property type="protein sequence ID" value="WXA99638.1"/>
    <property type="molecule type" value="Genomic_DNA"/>
</dbReference>
<feature type="transmembrane region" description="Helical" evidence="2">
    <location>
        <begin position="76"/>
        <end position="95"/>
    </location>
</feature>
<accession>A0ABZ2KQQ7</accession>
<reference evidence="3 4" key="1">
    <citation type="submission" date="2021-12" db="EMBL/GenBank/DDBJ databases">
        <title>Discovery of the Pendulisporaceae a myxobacterial family with distinct sporulation behavior and unique specialized metabolism.</title>
        <authorList>
            <person name="Garcia R."/>
            <person name="Popoff A."/>
            <person name="Bader C.D."/>
            <person name="Loehr J."/>
            <person name="Walesch S."/>
            <person name="Walt C."/>
            <person name="Boldt J."/>
            <person name="Bunk B."/>
            <person name="Haeckl F.J.F.P.J."/>
            <person name="Gunesch A.P."/>
            <person name="Birkelbach J."/>
            <person name="Nuebel U."/>
            <person name="Pietschmann T."/>
            <person name="Bach T."/>
            <person name="Mueller R."/>
        </authorList>
    </citation>
    <scope>NUCLEOTIDE SEQUENCE [LARGE SCALE GENOMIC DNA]</scope>
    <source>
        <strain evidence="3 4">MSr12523</strain>
    </source>
</reference>
<feature type="transmembrane region" description="Helical" evidence="2">
    <location>
        <begin position="224"/>
        <end position="244"/>
    </location>
</feature>
<sequence length="279" mass="29825">MSASTHRQEGNHEEAAPRATPPSGPIAALGATAIEFLRAGLELYSVFVRALYYVFRGRREKGALVKQMFEIGNRSVFFVSITMGFIGMILVYQSGLQLRRVIPDFTMLGATYLELLVRDLGPSIASLILATRVGAGIAAEIGSMVVTEQVDALRMCAADPIDFLVVPRFLASLVMTTMLIVWASTVAFFAGAATAYFAYDLSFQTFFNVSLIDAGDVITGMSKCIAYGAAIPIVSGYCGLSTFGGSEGVGWATTRAVVNSSLAIIILNFFISGAAFLIF</sequence>
<keyword evidence="2" id="KW-0472">Membrane</keyword>
<keyword evidence="4" id="KW-1185">Reference proteome</keyword>
<feature type="transmembrane region" description="Helical" evidence="2">
    <location>
        <begin position="256"/>
        <end position="278"/>
    </location>
</feature>
<evidence type="ECO:0000256" key="1">
    <source>
        <dbReference type="SAM" id="MobiDB-lite"/>
    </source>
</evidence>
<keyword evidence="2" id="KW-0812">Transmembrane</keyword>
<name>A0ABZ2KQQ7_9BACT</name>
<dbReference type="InterPro" id="IPR030802">
    <property type="entry name" value="Permease_MalE"/>
</dbReference>
<dbReference type="RefSeq" id="WP_394850278.1">
    <property type="nucleotide sequence ID" value="NZ_CP089982.1"/>
</dbReference>